<dbReference type="AlphaFoldDB" id="A0A9D1WQX9"/>
<comment type="similarity">
    <text evidence="1">Belongs to the glycosyl hydrolase 16 family.</text>
</comment>
<accession>A0A9D1WQX9</accession>
<keyword evidence="3" id="KW-0732">Signal</keyword>
<reference evidence="5" key="1">
    <citation type="journal article" date="2021" name="PeerJ">
        <title>Extensive microbial diversity within the chicken gut microbiome revealed by metagenomics and culture.</title>
        <authorList>
            <person name="Gilroy R."/>
            <person name="Ravi A."/>
            <person name="Getino M."/>
            <person name="Pursley I."/>
            <person name="Horton D.L."/>
            <person name="Alikhan N.F."/>
            <person name="Baker D."/>
            <person name="Gharbi K."/>
            <person name="Hall N."/>
            <person name="Watson M."/>
            <person name="Adriaenssens E.M."/>
            <person name="Foster-Nyarko E."/>
            <person name="Jarju S."/>
            <person name="Secka A."/>
            <person name="Antonio M."/>
            <person name="Oren A."/>
            <person name="Chaudhuri R.R."/>
            <person name="La Ragione R."/>
            <person name="Hildebrand F."/>
            <person name="Pallen M.J."/>
        </authorList>
    </citation>
    <scope>NUCLEOTIDE SEQUENCE</scope>
    <source>
        <strain evidence="5">CHK188-5543</strain>
    </source>
</reference>
<gene>
    <name evidence="5" type="ORF">H9736_04845</name>
</gene>
<reference evidence="5" key="2">
    <citation type="submission" date="2021-04" db="EMBL/GenBank/DDBJ databases">
        <authorList>
            <person name="Gilroy R."/>
        </authorList>
    </citation>
    <scope>NUCLEOTIDE SEQUENCE</scope>
    <source>
        <strain evidence="5">CHK188-5543</strain>
    </source>
</reference>
<evidence type="ECO:0000313" key="6">
    <source>
        <dbReference type="Proteomes" id="UP000886800"/>
    </source>
</evidence>
<dbReference type="CDD" id="cd08023">
    <property type="entry name" value="GH16_laminarinase_like"/>
    <property type="match status" value="1"/>
</dbReference>
<dbReference type="Gene3D" id="2.60.120.200">
    <property type="match status" value="1"/>
</dbReference>
<feature type="domain" description="GH16" evidence="4">
    <location>
        <begin position="31"/>
        <end position="295"/>
    </location>
</feature>
<feature type="chain" id="PRO_5038425401" evidence="3">
    <location>
        <begin position="30"/>
        <end position="380"/>
    </location>
</feature>
<sequence length="380" mass="40843">MTRKGSCRTLAAALAAAALLGCRPGQPPAASQQAASQAPAAFQQAAGEPAAPEGGVVLFWEDFSGDTLDLGKWSYEQGVQRENDLQAYTPEAVAVEGGCLVITARRQGEAVTSGSIHTAGKFEFGPETRLSVRARVEGGYGGWPAIWLQAGRFTSQYPQEVWPAGGEIDLMEAYPPEAGFETTVHAYGPAGEHLAPHRAVEEADLSAWHLYELEWTGQQLRFFLDGRCYWEAPVADFTAPGGFMPFADGDNALFLHLNLAVQRQLRDGTPVDPAQLPPQMRLYVDSVRVTASRPDPDPVWVAFAQREVTVAQYENIQLRVHTDPAAADRTVHWSVDPPSVLTPSPANTVLGNLYAAGKGVAYVTVTTPSGGRDVCKVTVV</sequence>
<evidence type="ECO:0000259" key="4">
    <source>
        <dbReference type="PROSITE" id="PS51762"/>
    </source>
</evidence>
<comment type="caution">
    <text evidence="5">The sequence shown here is derived from an EMBL/GenBank/DDBJ whole genome shotgun (WGS) entry which is preliminary data.</text>
</comment>
<dbReference type="PANTHER" id="PTHR10963:SF55">
    <property type="entry name" value="GLYCOSIDE HYDROLASE FAMILY 16 PROTEIN"/>
    <property type="match status" value="1"/>
</dbReference>
<dbReference type="PROSITE" id="PS51762">
    <property type="entry name" value="GH16_2"/>
    <property type="match status" value="1"/>
</dbReference>
<keyword evidence="5" id="KW-0378">Hydrolase</keyword>
<dbReference type="SUPFAM" id="SSF49899">
    <property type="entry name" value="Concanavalin A-like lectins/glucanases"/>
    <property type="match status" value="1"/>
</dbReference>
<feature type="region of interest" description="Disordered" evidence="2">
    <location>
        <begin position="26"/>
        <end position="46"/>
    </location>
</feature>
<dbReference type="PANTHER" id="PTHR10963">
    <property type="entry name" value="GLYCOSYL HYDROLASE-RELATED"/>
    <property type="match status" value="1"/>
</dbReference>
<dbReference type="Pfam" id="PF00722">
    <property type="entry name" value="Glyco_hydro_16"/>
    <property type="match status" value="1"/>
</dbReference>
<dbReference type="Gene3D" id="2.60.40.1080">
    <property type="match status" value="1"/>
</dbReference>
<feature type="compositionally biased region" description="Low complexity" evidence="2">
    <location>
        <begin position="28"/>
        <end position="46"/>
    </location>
</feature>
<feature type="signal peptide" evidence="3">
    <location>
        <begin position="1"/>
        <end position="29"/>
    </location>
</feature>
<dbReference type="Proteomes" id="UP000886800">
    <property type="component" value="Unassembled WGS sequence"/>
</dbReference>
<dbReference type="InterPro" id="IPR000757">
    <property type="entry name" value="Beta-glucanase-like"/>
</dbReference>
<protein>
    <submittedName>
        <fullName evidence="5">Glycoside hydrolase family 16 protein</fullName>
    </submittedName>
</protein>
<evidence type="ECO:0000256" key="3">
    <source>
        <dbReference type="SAM" id="SignalP"/>
    </source>
</evidence>
<dbReference type="PROSITE" id="PS51257">
    <property type="entry name" value="PROKAR_LIPOPROTEIN"/>
    <property type="match status" value="1"/>
</dbReference>
<evidence type="ECO:0000313" key="5">
    <source>
        <dbReference type="EMBL" id="HIX65558.1"/>
    </source>
</evidence>
<name>A0A9D1WQX9_9FIRM</name>
<dbReference type="EMBL" id="DXES01000109">
    <property type="protein sequence ID" value="HIX65558.1"/>
    <property type="molecule type" value="Genomic_DNA"/>
</dbReference>
<evidence type="ECO:0000256" key="2">
    <source>
        <dbReference type="SAM" id="MobiDB-lite"/>
    </source>
</evidence>
<dbReference type="InterPro" id="IPR050546">
    <property type="entry name" value="Glycosyl_Hydrlase_16"/>
</dbReference>
<organism evidence="5 6">
    <name type="scientific">Candidatus Anaerotruncus excrementipullorum</name>
    <dbReference type="NCBI Taxonomy" id="2838465"/>
    <lineage>
        <taxon>Bacteria</taxon>
        <taxon>Bacillati</taxon>
        <taxon>Bacillota</taxon>
        <taxon>Clostridia</taxon>
        <taxon>Eubacteriales</taxon>
        <taxon>Oscillospiraceae</taxon>
        <taxon>Anaerotruncus</taxon>
    </lineage>
</organism>
<dbReference type="InterPro" id="IPR013320">
    <property type="entry name" value="ConA-like_dom_sf"/>
</dbReference>
<dbReference type="GO" id="GO:0005975">
    <property type="term" value="P:carbohydrate metabolic process"/>
    <property type="evidence" value="ECO:0007669"/>
    <property type="project" value="InterPro"/>
</dbReference>
<evidence type="ECO:0000256" key="1">
    <source>
        <dbReference type="ARBA" id="ARBA00006865"/>
    </source>
</evidence>
<dbReference type="GO" id="GO:0004553">
    <property type="term" value="F:hydrolase activity, hydrolyzing O-glycosyl compounds"/>
    <property type="evidence" value="ECO:0007669"/>
    <property type="project" value="InterPro"/>
</dbReference>
<proteinExistence type="inferred from homology"/>